<gene>
    <name evidence="1" type="ORF">PHYPA_001351</name>
</gene>
<sequence length="25" mass="3087">MWRSQAGLFAQDENLWRIFKAELEF</sequence>
<evidence type="ECO:0000313" key="2">
    <source>
        <dbReference type="EnsemblPlants" id="Pp3c1_29500V3.1"/>
    </source>
</evidence>
<reference evidence="2" key="3">
    <citation type="submission" date="2020-12" db="UniProtKB">
        <authorList>
            <consortium name="EnsemblPlants"/>
        </authorList>
    </citation>
    <scope>IDENTIFICATION</scope>
</reference>
<reference evidence="1 3" key="1">
    <citation type="journal article" date="2008" name="Science">
        <title>The Physcomitrella genome reveals evolutionary insights into the conquest of land by plants.</title>
        <authorList>
            <person name="Rensing S."/>
            <person name="Lang D."/>
            <person name="Zimmer A."/>
            <person name="Terry A."/>
            <person name="Salamov A."/>
            <person name="Shapiro H."/>
            <person name="Nishiyama T."/>
            <person name="Perroud P.-F."/>
            <person name="Lindquist E."/>
            <person name="Kamisugi Y."/>
            <person name="Tanahashi T."/>
            <person name="Sakakibara K."/>
            <person name="Fujita T."/>
            <person name="Oishi K."/>
            <person name="Shin-I T."/>
            <person name="Kuroki Y."/>
            <person name="Toyoda A."/>
            <person name="Suzuki Y."/>
            <person name="Hashimoto A."/>
            <person name="Yamaguchi K."/>
            <person name="Sugano A."/>
            <person name="Kohara Y."/>
            <person name="Fujiyama A."/>
            <person name="Anterola A."/>
            <person name="Aoki S."/>
            <person name="Ashton N."/>
            <person name="Barbazuk W.B."/>
            <person name="Barker E."/>
            <person name="Bennetzen J."/>
            <person name="Bezanilla M."/>
            <person name="Blankenship R."/>
            <person name="Cho S.H."/>
            <person name="Dutcher S."/>
            <person name="Estelle M."/>
            <person name="Fawcett J.A."/>
            <person name="Gundlach H."/>
            <person name="Hanada K."/>
            <person name="Heyl A."/>
            <person name="Hicks K.A."/>
            <person name="Hugh J."/>
            <person name="Lohr M."/>
            <person name="Mayer K."/>
            <person name="Melkozernov A."/>
            <person name="Murata T."/>
            <person name="Nelson D."/>
            <person name="Pils B."/>
            <person name="Prigge M."/>
            <person name="Reiss B."/>
            <person name="Renner T."/>
            <person name="Rombauts S."/>
            <person name="Rushton P."/>
            <person name="Sanderfoot A."/>
            <person name="Schween G."/>
            <person name="Shiu S.-H."/>
            <person name="Stueber K."/>
            <person name="Theodoulou F.L."/>
            <person name="Tu H."/>
            <person name="Van de Peer Y."/>
            <person name="Verrier P.J."/>
            <person name="Waters E."/>
            <person name="Wood A."/>
            <person name="Yang L."/>
            <person name="Cove D."/>
            <person name="Cuming A."/>
            <person name="Hasebe M."/>
            <person name="Lucas S."/>
            <person name="Mishler D.B."/>
            <person name="Reski R."/>
            <person name="Grigoriev I."/>
            <person name="Quatrano R.S."/>
            <person name="Boore J.L."/>
        </authorList>
    </citation>
    <scope>NUCLEOTIDE SEQUENCE [LARGE SCALE GENOMIC DNA]</scope>
    <source>
        <strain evidence="2 3">cv. Gransden 2004</strain>
    </source>
</reference>
<organism evidence="1">
    <name type="scientific">Physcomitrium patens</name>
    <name type="common">Spreading-leaved earth moss</name>
    <name type="synonym">Physcomitrella patens</name>
    <dbReference type="NCBI Taxonomy" id="3218"/>
    <lineage>
        <taxon>Eukaryota</taxon>
        <taxon>Viridiplantae</taxon>
        <taxon>Streptophyta</taxon>
        <taxon>Embryophyta</taxon>
        <taxon>Bryophyta</taxon>
        <taxon>Bryophytina</taxon>
        <taxon>Bryopsida</taxon>
        <taxon>Funariidae</taxon>
        <taxon>Funariales</taxon>
        <taxon>Funariaceae</taxon>
        <taxon>Physcomitrium</taxon>
    </lineage>
</organism>
<evidence type="ECO:0000313" key="3">
    <source>
        <dbReference type="Proteomes" id="UP000006727"/>
    </source>
</evidence>
<evidence type="ECO:0000313" key="1">
    <source>
        <dbReference type="EMBL" id="PNR62926.1"/>
    </source>
</evidence>
<dbReference type="InParanoid" id="A0A2K1LA72"/>
<dbReference type="EnsemblPlants" id="Pp3c1_29500V3.1">
    <property type="protein sequence ID" value="Pp3c1_29500V3.1"/>
    <property type="gene ID" value="Pp3c1_29500"/>
</dbReference>
<name>A0A2K1LA72_PHYPA</name>
<protein>
    <submittedName>
        <fullName evidence="1 2">Uncharacterized protein</fullName>
    </submittedName>
</protein>
<dbReference type="AlphaFoldDB" id="A0A2K1LA72"/>
<accession>A0A2K1LA72</accession>
<reference evidence="1 3" key="2">
    <citation type="journal article" date="2018" name="Plant J.">
        <title>The Physcomitrella patens chromosome-scale assembly reveals moss genome structure and evolution.</title>
        <authorList>
            <person name="Lang D."/>
            <person name="Ullrich K.K."/>
            <person name="Murat F."/>
            <person name="Fuchs J."/>
            <person name="Jenkins J."/>
            <person name="Haas F.B."/>
            <person name="Piednoel M."/>
            <person name="Gundlach H."/>
            <person name="Van Bel M."/>
            <person name="Meyberg R."/>
            <person name="Vives C."/>
            <person name="Morata J."/>
            <person name="Symeonidi A."/>
            <person name="Hiss M."/>
            <person name="Muchero W."/>
            <person name="Kamisugi Y."/>
            <person name="Saleh O."/>
            <person name="Blanc G."/>
            <person name="Decker E.L."/>
            <person name="van Gessel N."/>
            <person name="Grimwood J."/>
            <person name="Hayes R.D."/>
            <person name="Graham S.W."/>
            <person name="Gunter L.E."/>
            <person name="McDaniel S.F."/>
            <person name="Hoernstein S.N.W."/>
            <person name="Larsson A."/>
            <person name="Li F.W."/>
            <person name="Perroud P.F."/>
            <person name="Phillips J."/>
            <person name="Ranjan P."/>
            <person name="Rokshar D.S."/>
            <person name="Rothfels C.J."/>
            <person name="Schneider L."/>
            <person name="Shu S."/>
            <person name="Stevenson D.W."/>
            <person name="Thummler F."/>
            <person name="Tillich M."/>
            <person name="Villarreal Aguilar J.C."/>
            <person name="Widiez T."/>
            <person name="Wong G.K."/>
            <person name="Wymore A."/>
            <person name="Zhang Y."/>
            <person name="Zimmer A.D."/>
            <person name="Quatrano R.S."/>
            <person name="Mayer K.F.X."/>
            <person name="Goodstein D."/>
            <person name="Casacuberta J.M."/>
            <person name="Vandepoele K."/>
            <person name="Reski R."/>
            <person name="Cuming A.C."/>
            <person name="Tuskan G.A."/>
            <person name="Maumus F."/>
            <person name="Salse J."/>
            <person name="Schmutz J."/>
            <person name="Rensing S.A."/>
        </authorList>
    </citation>
    <scope>NUCLEOTIDE SEQUENCE [LARGE SCALE GENOMIC DNA]</scope>
    <source>
        <strain evidence="2 3">cv. Gransden 2004</strain>
    </source>
</reference>
<dbReference type="Gramene" id="Pp3c1_29500V3.1">
    <property type="protein sequence ID" value="Pp3c1_29500V3.1"/>
    <property type="gene ID" value="Pp3c1_29500"/>
</dbReference>
<dbReference type="EMBL" id="ABEU02000001">
    <property type="protein sequence ID" value="PNR62926.1"/>
    <property type="molecule type" value="Genomic_DNA"/>
</dbReference>
<proteinExistence type="predicted"/>
<keyword evidence="3" id="KW-1185">Reference proteome</keyword>
<dbReference type="Proteomes" id="UP000006727">
    <property type="component" value="Chromosome 1"/>
</dbReference>